<evidence type="ECO:0000313" key="5">
    <source>
        <dbReference type="Proteomes" id="UP000230605"/>
    </source>
</evidence>
<reference evidence="4 6" key="2">
    <citation type="submission" date="2023-09" db="EMBL/GenBank/DDBJ databases">
        <title>Complete-Gapless Cercospora beticola genome.</title>
        <authorList>
            <person name="Wyatt N.A."/>
            <person name="Spanner R.E."/>
            <person name="Bolton M.D."/>
        </authorList>
    </citation>
    <scope>NUCLEOTIDE SEQUENCE [LARGE SCALE GENOMIC DNA]</scope>
    <source>
        <strain evidence="4">Cb09-40</strain>
    </source>
</reference>
<evidence type="ECO:0000313" key="3">
    <source>
        <dbReference type="EMBL" id="PIB01352.1"/>
    </source>
</evidence>
<reference evidence="3 5" key="1">
    <citation type="submission" date="2015-10" db="EMBL/GenBank/DDBJ databases">
        <title>The cercosporin biosynthetic gene cluster was horizontally transferred to several fungal lineages and shown to be expanded in Cercospora beticola based on microsynteny with recipient genomes.</title>
        <authorList>
            <person name="De Jonge R."/>
            <person name="Ebert M.K."/>
            <person name="Suttle J.C."/>
            <person name="Jurick Ii W.M."/>
            <person name="Secor G.A."/>
            <person name="Thomma B.P."/>
            <person name="Van De Peer Y."/>
            <person name="Bolton M.D."/>
        </authorList>
    </citation>
    <scope>NUCLEOTIDE SEQUENCE [LARGE SCALE GENOMIC DNA]</scope>
    <source>
        <strain evidence="3 5">09-40</strain>
    </source>
</reference>
<evidence type="ECO:0000256" key="2">
    <source>
        <dbReference type="SAM" id="MobiDB-lite"/>
    </source>
</evidence>
<dbReference type="Proteomes" id="UP001302367">
    <property type="component" value="Chromosome 1"/>
</dbReference>
<keyword evidence="1" id="KW-0175">Coiled coil</keyword>
<proteinExistence type="predicted"/>
<keyword evidence="6" id="KW-1185">Reference proteome</keyword>
<dbReference type="OrthoDB" id="10549821at2759"/>
<dbReference type="AlphaFoldDB" id="A0A2G5I9G2"/>
<gene>
    <name evidence="3" type="ORF">CB0940_01844</name>
    <name evidence="4" type="ORF">RHO25_001907</name>
</gene>
<sequence length="316" mass="35879">MNQKRLDHIFDQVQAMHDELRKRLDDFDQQALDRAGPLAQAISDEVVNRRLKGMFVSFKKDIDARVQSHESANEKQQREFEATLNARIDNINARIDNTTKTQCEKALQPHLKELDEAKATVASFRKQLGQHVTDANTTLGHLKQQQTSNASEMETLRKDHSNFVLSNSSDFQTLRTTVEKREKTIKSQDEAIEKINNDIVRIKKNGLDVLSAVKIVGQRSRSNREVLRKTLRHVIEVEHVALKVEEALLEMDILDDQGFLKPNEKRPKDSRLDKSAYELGHKDNNPLEADPSCITLLQEDQAPAQAAGEQPPPPAS</sequence>
<dbReference type="Proteomes" id="UP000230605">
    <property type="component" value="Chromosome 1"/>
</dbReference>
<feature type="coiled-coil region" evidence="1">
    <location>
        <begin position="178"/>
        <end position="205"/>
    </location>
</feature>
<evidence type="ECO:0000313" key="4">
    <source>
        <dbReference type="EMBL" id="WPA97298.1"/>
    </source>
</evidence>
<feature type="region of interest" description="Disordered" evidence="2">
    <location>
        <begin position="259"/>
        <end position="293"/>
    </location>
</feature>
<accession>A0A2G5I9G2</accession>
<evidence type="ECO:0000313" key="6">
    <source>
        <dbReference type="Proteomes" id="UP001302367"/>
    </source>
</evidence>
<evidence type="ECO:0000256" key="1">
    <source>
        <dbReference type="SAM" id="Coils"/>
    </source>
</evidence>
<name>A0A2G5I9G2_CERBT</name>
<dbReference type="EMBL" id="LKMD01000100">
    <property type="protein sequence ID" value="PIB01352.1"/>
    <property type="molecule type" value="Genomic_DNA"/>
</dbReference>
<organism evidence="3 5">
    <name type="scientific">Cercospora beticola</name>
    <name type="common">Sugarbeet leaf spot fungus</name>
    <dbReference type="NCBI Taxonomy" id="122368"/>
    <lineage>
        <taxon>Eukaryota</taxon>
        <taxon>Fungi</taxon>
        <taxon>Dikarya</taxon>
        <taxon>Ascomycota</taxon>
        <taxon>Pezizomycotina</taxon>
        <taxon>Dothideomycetes</taxon>
        <taxon>Dothideomycetidae</taxon>
        <taxon>Mycosphaerellales</taxon>
        <taxon>Mycosphaerellaceae</taxon>
        <taxon>Cercospora</taxon>
    </lineage>
</organism>
<dbReference type="EMBL" id="CP134184">
    <property type="protein sequence ID" value="WPA97298.1"/>
    <property type="molecule type" value="Genomic_DNA"/>
</dbReference>
<feature type="compositionally biased region" description="Basic and acidic residues" evidence="2">
    <location>
        <begin position="262"/>
        <end position="285"/>
    </location>
</feature>
<protein>
    <submittedName>
        <fullName evidence="3">Uncharacterized protein</fullName>
    </submittedName>
</protein>